<dbReference type="GO" id="GO:0044528">
    <property type="term" value="P:regulation of mitochondrial mRNA stability"/>
    <property type="evidence" value="ECO:0007669"/>
    <property type="project" value="InterPro"/>
</dbReference>
<sequence>MSMGLAGQLANRGGKYLFSAAIASPNLCVCRGWRVRRVATSALVLHDDRGREDLKHTIILSQNGRHIQELPVIVRKAKLGALCEDEESRNEGDKSTTSDTQPDEEELKELHGVLKSCRTLKHLLELVWDVPANELTPTVSVEILRKLIELENNQHYRRKTPPNGGNEDRDKNNSRDAVVCSLLEAIVASNNPKLILESLKIITRDMSRAASRNNNSWVGYYRARLSHEALILATDSKFSITELCEIVHAFSYIYKDDAELIDLLWVGFEAKAGDIDPSNIVEVFRVLPLFKKSRKVVLADAEIAFLQVCWSLNGAAIAEIMATLQACKEVGQSPSDRLLAEISHWIATNIDAVSEEELVDIVAALCGLDYNSPRIVQSLEKYVKTHNKSPELFANIMEFCSKFRLRSPTILEACANHVINSSTIMSPVVLKSIFSPYGLLYYHPAQSDSFIDAVEKSFSENFVRFRPEDAADIVLAFIYLRRYPVQFVSKIFNSNFLDRLDSCQNEETIRSTQTKLKLFDMAMTLDCEDYNGPLLPRETNVKSMWVDKRLTKVMHTVIASLEKSAGSRSKISQFVLMSGTPAVSLYIVDILLHPSSPSPQQEGRLTLTQDERSSSIAFLIHVPEHYCAQMDHLTGPQELRHHHFKKLGLQTVKLRYDVMTRLLSNQRSLDRYLQESLRAAREKKAKQ</sequence>
<dbReference type="GO" id="GO:0005759">
    <property type="term" value="C:mitochondrial matrix"/>
    <property type="evidence" value="ECO:0007669"/>
    <property type="project" value="TreeGrafter"/>
</dbReference>
<feature type="region of interest" description="Disordered" evidence="1">
    <location>
        <begin position="84"/>
        <end position="105"/>
    </location>
</feature>
<protein>
    <submittedName>
        <fullName evidence="4">Uncharacterized protein LOC113212996</fullName>
    </submittedName>
</protein>
<dbReference type="RefSeq" id="XP_026287683.1">
    <property type="nucleotide sequence ID" value="XM_026431898.2"/>
</dbReference>
<name>A0A6J1T330_FRAOC</name>
<dbReference type="InterPro" id="IPR050870">
    <property type="entry name" value="FAST_kinase"/>
</dbReference>
<dbReference type="GO" id="GO:0003723">
    <property type="term" value="F:RNA binding"/>
    <property type="evidence" value="ECO:0007669"/>
    <property type="project" value="TreeGrafter"/>
</dbReference>
<accession>A0A6J1T330</accession>
<dbReference type="PANTHER" id="PTHR21228">
    <property type="entry name" value="FAST LEU-RICH DOMAIN-CONTAINING"/>
    <property type="match status" value="1"/>
</dbReference>
<dbReference type="GO" id="GO:0000963">
    <property type="term" value="P:mitochondrial RNA processing"/>
    <property type="evidence" value="ECO:0007669"/>
    <property type="project" value="TreeGrafter"/>
</dbReference>
<dbReference type="AlphaFoldDB" id="A0A6J1T330"/>
<dbReference type="GeneID" id="113212996"/>
<dbReference type="OrthoDB" id="385235at2759"/>
<dbReference type="Pfam" id="PF06743">
    <property type="entry name" value="FAST_1"/>
    <property type="match status" value="1"/>
</dbReference>
<dbReference type="PANTHER" id="PTHR21228:SF40">
    <property type="entry name" value="LD45607P"/>
    <property type="match status" value="1"/>
</dbReference>
<evidence type="ECO:0000259" key="2">
    <source>
        <dbReference type="Pfam" id="PF06743"/>
    </source>
</evidence>
<dbReference type="GO" id="GO:0035770">
    <property type="term" value="C:ribonucleoprotein granule"/>
    <property type="evidence" value="ECO:0007669"/>
    <property type="project" value="TreeGrafter"/>
</dbReference>
<dbReference type="KEGG" id="foc:113212996"/>
<proteinExistence type="predicted"/>
<evidence type="ECO:0000313" key="3">
    <source>
        <dbReference type="Proteomes" id="UP000504606"/>
    </source>
</evidence>
<evidence type="ECO:0000313" key="4">
    <source>
        <dbReference type="RefSeq" id="XP_026287683.1"/>
    </source>
</evidence>
<feature type="domain" description="FAST kinase leucine-rich" evidence="2">
    <location>
        <begin position="431"/>
        <end position="501"/>
    </location>
</feature>
<dbReference type="Proteomes" id="UP000504606">
    <property type="component" value="Unplaced"/>
</dbReference>
<reference evidence="4" key="1">
    <citation type="submission" date="2025-08" db="UniProtKB">
        <authorList>
            <consortium name="RefSeq"/>
        </authorList>
    </citation>
    <scope>IDENTIFICATION</scope>
    <source>
        <tissue evidence="4">Whole organism</tissue>
    </source>
</reference>
<evidence type="ECO:0000256" key="1">
    <source>
        <dbReference type="SAM" id="MobiDB-lite"/>
    </source>
</evidence>
<organism evidence="3 4">
    <name type="scientific">Frankliniella occidentalis</name>
    <name type="common">Western flower thrips</name>
    <name type="synonym">Euthrips occidentalis</name>
    <dbReference type="NCBI Taxonomy" id="133901"/>
    <lineage>
        <taxon>Eukaryota</taxon>
        <taxon>Metazoa</taxon>
        <taxon>Ecdysozoa</taxon>
        <taxon>Arthropoda</taxon>
        <taxon>Hexapoda</taxon>
        <taxon>Insecta</taxon>
        <taxon>Pterygota</taxon>
        <taxon>Neoptera</taxon>
        <taxon>Paraneoptera</taxon>
        <taxon>Thysanoptera</taxon>
        <taxon>Terebrantia</taxon>
        <taxon>Thripoidea</taxon>
        <taxon>Thripidae</taxon>
        <taxon>Frankliniella</taxon>
    </lineage>
</organism>
<dbReference type="InterPro" id="IPR010622">
    <property type="entry name" value="FAST_Leu-rich"/>
</dbReference>
<gene>
    <name evidence="4" type="primary">LOC113212996</name>
</gene>
<keyword evidence="3" id="KW-1185">Reference proteome</keyword>